<evidence type="ECO:0000313" key="4">
    <source>
        <dbReference type="WBParaSite" id="Hba_12624"/>
    </source>
</evidence>
<dbReference type="AlphaFoldDB" id="A0A1I7X4V8"/>
<evidence type="ECO:0000313" key="3">
    <source>
        <dbReference type="Proteomes" id="UP000095283"/>
    </source>
</evidence>
<accession>A0A1I7X4V8</accession>
<keyword evidence="2" id="KW-0472">Membrane</keyword>
<sequence>MKSEGNGVIKQVSPAIMKTQMKTKGGLLTLIIYNLTKVFYIFSFYSLWKITNIKQYLFYKYYMKYCELSPDTLDALDWMLNNITKMAEKGDMNFMQAEGRSSSISNKQENNLMSTEFFAAPLVVVDEETNDPEHELERSNKTKEWKKTSKGKKSRKHKKKERLEQKLHSGEFVPGKQNHKKASFIYSIHFFCHSATGSQEFFKDSRIPEDPLLLIEEIVKLQSIMSDMGEKIDTIGSVKTSTTVQPVTDTPYSYPIQIEKTFKKDKNINQKTYQRESDKPHPQNLSRPSAMDLSLVPQEIDFKSDGESRKMYEEADQLHIVSDNDNSDKAAWWTKWSSWGKCFCGTQVRTRVCIYKEGSQSDGCSVPQYGKLLFTRSKEIFSASWTQHCYAPLVFLNFSLSHDPHRQF</sequence>
<evidence type="ECO:0000256" key="2">
    <source>
        <dbReference type="SAM" id="Phobius"/>
    </source>
</evidence>
<feature type="region of interest" description="Disordered" evidence="1">
    <location>
        <begin position="129"/>
        <end position="166"/>
    </location>
</feature>
<name>A0A1I7X4V8_HETBA</name>
<feature type="transmembrane region" description="Helical" evidence="2">
    <location>
        <begin position="27"/>
        <end position="48"/>
    </location>
</feature>
<evidence type="ECO:0000256" key="1">
    <source>
        <dbReference type="SAM" id="MobiDB-lite"/>
    </source>
</evidence>
<reference evidence="4" key="1">
    <citation type="submission" date="2016-11" db="UniProtKB">
        <authorList>
            <consortium name="WormBaseParasite"/>
        </authorList>
    </citation>
    <scope>IDENTIFICATION</scope>
</reference>
<feature type="region of interest" description="Disordered" evidence="1">
    <location>
        <begin position="267"/>
        <end position="290"/>
    </location>
</feature>
<keyword evidence="3" id="KW-1185">Reference proteome</keyword>
<feature type="compositionally biased region" description="Basic residues" evidence="1">
    <location>
        <begin position="148"/>
        <end position="160"/>
    </location>
</feature>
<keyword evidence="2" id="KW-0812">Transmembrane</keyword>
<keyword evidence="2" id="KW-1133">Transmembrane helix</keyword>
<feature type="compositionally biased region" description="Basic and acidic residues" evidence="1">
    <location>
        <begin position="267"/>
        <end position="281"/>
    </location>
</feature>
<protein>
    <submittedName>
        <fullName evidence="4">DUF4806 domain-containing protein</fullName>
    </submittedName>
</protein>
<feature type="compositionally biased region" description="Basic and acidic residues" evidence="1">
    <location>
        <begin position="131"/>
        <end position="147"/>
    </location>
</feature>
<dbReference type="Proteomes" id="UP000095283">
    <property type="component" value="Unplaced"/>
</dbReference>
<organism evidence="3 4">
    <name type="scientific">Heterorhabditis bacteriophora</name>
    <name type="common">Entomopathogenic nematode worm</name>
    <dbReference type="NCBI Taxonomy" id="37862"/>
    <lineage>
        <taxon>Eukaryota</taxon>
        <taxon>Metazoa</taxon>
        <taxon>Ecdysozoa</taxon>
        <taxon>Nematoda</taxon>
        <taxon>Chromadorea</taxon>
        <taxon>Rhabditida</taxon>
        <taxon>Rhabditina</taxon>
        <taxon>Rhabditomorpha</taxon>
        <taxon>Strongyloidea</taxon>
        <taxon>Heterorhabditidae</taxon>
        <taxon>Heterorhabditis</taxon>
    </lineage>
</organism>
<dbReference type="WBParaSite" id="Hba_12624">
    <property type="protein sequence ID" value="Hba_12624"/>
    <property type="gene ID" value="Hba_12624"/>
</dbReference>
<proteinExistence type="predicted"/>